<dbReference type="EMBL" id="FONG01000003">
    <property type="protein sequence ID" value="SFE52001.1"/>
    <property type="molecule type" value="Genomic_DNA"/>
</dbReference>
<dbReference type="InterPro" id="IPR024726">
    <property type="entry name" value="FhuF_C"/>
</dbReference>
<dbReference type="GO" id="GO:0051537">
    <property type="term" value="F:2 iron, 2 sulfur cluster binding"/>
    <property type="evidence" value="ECO:0007669"/>
    <property type="project" value="InterPro"/>
</dbReference>
<accession>A0A1I2B774</accession>
<dbReference type="AlphaFoldDB" id="A0A1I2B774"/>
<organism evidence="2 3">
    <name type="scientific">Actinacidiphila alni</name>
    <dbReference type="NCBI Taxonomy" id="380248"/>
    <lineage>
        <taxon>Bacteria</taxon>
        <taxon>Bacillati</taxon>
        <taxon>Actinomycetota</taxon>
        <taxon>Actinomycetes</taxon>
        <taxon>Kitasatosporales</taxon>
        <taxon>Streptomycetaceae</taxon>
        <taxon>Actinacidiphila</taxon>
    </lineage>
</organism>
<proteinExistence type="predicted"/>
<name>A0A1I2B774_9ACTN</name>
<dbReference type="Pfam" id="PF11575">
    <property type="entry name" value="FhuF_C"/>
    <property type="match status" value="1"/>
</dbReference>
<protein>
    <submittedName>
        <fullName evidence="2">FhuF 2Fe-2S C-terminal domain-containing protein</fullName>
    </submittedName>
</protein>
<dbReference type="STRING" id="380248.SAMN05216251_103381"/>
<sequence>MSLGPFFAAEGHSASPLAPGAGLPDPAPGGEAWRSMGELADGGPALAERVAGVRRYLAAMGGGPPETVETRVAASVAHLGLVARVLSPMLALAVLRGEVASGLRLADLRWRPVLGGPFPLSLPDPPPGDDLSGAPLEALAAALARDLLDGPVRELTDAFAPFRVSPHILRGNTASALNGAAGMLAAARPADAGRVRSLAAALLDRPPLRGTSTREGTAEAGAYRFRRRSCCLIYRAAPGRAGALCGDCALASV</sequence>
<reference evidence="2 3" key="1">
    <citation type="submission" date="2016-10" db="EMBL/GenBank/DDBJ databases">
        <authorList>
            <person name="de Groot N.N."/>
        </authorList>
    </citation>
    <scope>NUCLEOTIDE SEQUENCE [LARGE SCALE GENOMIC DNA]</scope>
    <source>
        <strain evidence="2 3">CGMCC 4.3510</strain>
    </source>
</reference>
<feature type="domain" description="Ferric siderophore reductase C-terminal" evidence="1">
    <location>
        <begin position="227"/>
        <end position="250"/>
    </location>
</feature>
<evidence type="ECO:0000313" key="2">
    <source>
        <dbReference type="EMBL" id="SFE52001.1"/>
    </source>
</evidence>
<evidence type="ECO:0000259" key="1">
    <source>
        <dbReference type="Pfam" id="PF11575"/>
    </source>
</evidence>
<gene>
    <name evidence="2" type="ORF">SAMN05216251_103381</name>
</gene>
<keyword evidence="3" id="KW-1185">Reference proteome</keyword>
<dbReference type="Proteomes" id="UP000199323">
    <property type="component" value="Unassembled WGS sequence"/>
</dbReference>
<evidence type="ECO:0000313" key="3">
    <source>
        <dbReference type="Proteomes" id="UP000199323"/>
    </source>
</evidence>